<evidence type="ECO:0000313" key="3">
    <source>
        <dbReference type="EMBL" id="KYH31379.1"/>
    </source>
</evidence>
<dbReference type="AlphaFoldDB" id="A0A151AUN9"/>
<keyword evidence="2" id="KW-0472">Membrane</keyword>
<dbReference type="Pfam" id="PF09581">
    <property type="entry name" value="Spore_III_AF"/>
    <property type="match status" value="1"/>
</dbReference>
<evidence type="ECO:0000256" key="1">
    <source>
        <dbReference type="SAM" id="MobiDB-lite"/>
    </source>
</evidence>
<reference evidence="3 4" key="1">
    <citation type="submission" date="2016-02" db="EMBL/GenBank/DDBJ databases">
        <title>Genome sequence of Moorella mulderi DSM 14980.</title>
        <authorList>
            <person name="Poehlein A."/>
            <person name="Daniel R."/>
        </authorList>
    </citation>
    <scope>NUCLEOTIDE SEQUENCE [LARGE SCALE GENOMIC DNA]</scope>
    <source>
        <strain evidence="3 4">DSM 14980</strain>
    </source>
</reference>
<evidence type="ECO:0000256" key="2">
    <source>
        <dbReference type="SAM" id="Phobius"/>
    </source>
</evidence>
<evidence type="ECO:0000313" key="4">
    <source>
        <dbReference type="Proteomes" id="UP000075670"/>
    </source>
</evidence>
<dbReference type="InterPro" id="IPR014245">
    <property type="entry name" value="Spore_III_AF"/>
</dbReference>
<feature type="region of interest" description="Disordered" evidence="1">
    <location>
        <begin position="144"/>
        <end position="168"/>
    </location>
</feature>
<sequence>MLVKIGEIVRQVALIALLAAFLEMLLPEKKMTRYVRLVLGLFVVVAILTPLVEGLRFGPELDVTAWDLRLDPAAAAPVQQGREMARANEEAALEIYRDRLAGQIKALVSLVPGVKQAEVLVSLAGDKEHRGAIRRVVVTATLAGGETAEGGGDAPAAQPSPEGKENTLPPKITAAEVQQIKSRIVAMITHFYGLEPGQVEVRIYGGVANGQK</sequence>
<comment type="caution">
    <text evidence="3">The sequence shown here is derived from an EMBL/GenBank/DDBJ whole genome shotgun (WGS) entry which is preliminary data.</text>
</comment>
<organism evidence="3 4">
    <name type="scientific">Moorella mulderi DSM 14980</name>
    <dbReference type="NCBI Taxonomy" id="1122241"/>
    <lineage>
        <taxon>Bacteria</taxon>
        <taxon>Bacillati</taxon>
        <taxon>Bacillota</taxon>
        <taxon>Clostridia</taxon>
        <taxon>Neomoorellales</taxon>
        <taxon>Neomoorellaceae</taxon>
        <taxon>Neomoorella</taxon>
    </lineage>
</organism>
<protein>
    <submittedName>
        <fullName evidence="3">Stage III sporulation protein SpoIIIAF</fullName>
    </submittedName>
</protein>
<feature type="transmembrane region" description="Helical" evidence="2">
    <location>
        <begin position="34"/>
        <end position="52"/>
    </location>
</feature>
<dbReference type="Proteomes" id="UP000075670">
    <property type="component" value="Unassembled WGS sequence"/>
</dbReference>
<name>A0A151AUN9_9FIRM</name>
<gene>
    <name evidence="3" type="ORF">MOMUL_24500</name>
</gene>
<dbReference type="PATRIC" id="fig|1122241.3.peg.2609"/>
<keyword evidence="4" id="KW-1185">Reference proteome</keyword>
<dbReference type="EMBL" id="LTBC01000012">
    <property type="protein sequence ID" value="KYH31379.1"/>
    <property type="molecule type" value="Genomic_DNA"/>
</dbReference>
<accession>A0A151AUN9</accession>
<keyword evidence="2" id="KW-0812">Transmembrane</keyword>
<dbReference type="RefSeq" id="WP_062285235.1">
    <property type="nucleotide sequence ID" value="NZ_LTBC01000012.1"/>
</dbReference>
<dbReference type="OrthoDB" id="1681124at2"/>
<proteinExistence type="predicted"/>
<keyword evidence="2" id="KW-1133">Transmembrane helix</keyword>